<reference evidence="8" key="1">
    <citation type="submission" date="2016-06" db="EMBL/GenBank/DDBJ databases">
        <authorList>
            <person name="Varghese N."/>
            <person name="Submissions Spin"/>
        </authorList>
    </citation>
    <scope>NUCLEOTIDE SEQUENCE [LARGE SCALE GENOMIC DNA]</scope>
    <source>
        <strain evidence="8">DSM 43819</strain>
    </source>
</reference>
<dbReference type="Gene3D" id="1.10.10.60">
    <property type="entry name" value="Homeodomain-like"/>
    <property type="match status" value="1"/>
</dbReference>
<evidence type="ECO:0000259" key="6">
    <source>
        <dbReference type="PROSITE" id="PS50977"/>
    </source>
</evidence>
<feature type="DNA-binding region" description="H-T-H motif" evidence="4">
    <location>
        <begin position="49"/>
        <end position="68"/>
    </location>
</feature>
<evidence type="ECO:0000256" key="3">
    <source>
        <dbReference type="ARBA" id="ARBA00023163"/>
    </source>
</evidence>
<proteinExistence type="predicted"/>
<dbReference type="OrthoDB" id="3818006at2"/>
<dbReference type="InterPro" id="IPR004111">
    <property type="entry name" value="Repressor_TetR_C"/>
</dbReference>
<evidence type="ECO:0000313" key="7">
    <source>
        <dbReference type="EMBL" id="SCG66310.1"/>
    </source>
</evidence>
<dbReference type="PANTHER" id="PTHR30055">
    <property type="entry name" value="HTH-TYPE TRANSCRIPTIONAL REGULATOR RUTR"/>
    <property type="match status" value="1"/>
</dbReference>
<evidence type="ECO:0000313" key="8">
    <source>
        <dbReference type="Proteomes" id="UP000198221"/>
    </source>
</evidence>
<evidence type="ECO:0000256" key="1">
    <source>
        <dbReference type="ARBA" id="ARBA00023015"/>
    </source>
</evidence>
<evidence type="ECO:0000256" key="4">
    <source>
        <dbReference type="PROSITE-ProRule" id="PRU00335"/>
    </source>
</evidence>
<dbReference type="InterPro" id="IPR009057">
    <property type="entry name" value="Homeodomain-like_sf"/>
</dbReference>
<dbReference type="Pfam" id="PF02909">
    <property type="entry name" value="TetR_C_1"/>
    <property type="match status" value="1"/>
</dbReference>
<dbReference type="AlphaFoldDB" id="A0A1C5J6U0"/>
<sequence>MATEKDNPGEPLWARLERPAPAPRQTLSPQRIATAAVKIADAEGLDAVTMRRLATELGVAPMAPYRYVSGKDDLLELMVNHVYDDLRLPGNLGWRETMRALALQTRKLMLRHVWLAQLPPTAMLSLTPNRMAIAEKALSALDGLGLDADAMMSVFRAVDAYVHGAMTYEIAVQNLMRQQGWSDGGKLRSELAPQMIWHMQTGRYPTFQHYLGTATRKDDARWQFETGLDYALDGIAAGLDI</sequence>
<dbReference type="InterPro" id="IPR050109">
    <property type="entry name" value="HTH-type_TetR-like_transc_reg"/>
</dbReference>
<keyword evidence="3" id="KW-0804">Transcription</keyword>
<keyword evidence="2 4" id="KW-0238">DNA-binding</keyword>
<feature type="domain" description="HTH tetR-type" evidence="6">
    <location>
        <begin position="26"/>
        <end position="86"/>
    </location>
</feature>
<dbReference type="InterPro" id="IPR036271">
    <property type="entry name" value="Tet_transcr_reg_TetR-rel_C_sf"/>
</dbReference>
<dbReference type="PANTHER" id="PTHR30055:SF151">
    <property type="entry name" value="TRANSCRIPTIONAL REGULATORY PROTEIN"/>
    <property type="match status" value="1"/>
</dbReference>
<protein>
    <submittedName>
        <fullName evidence="7">Transcriptional regulator, TetR family</fullName>
    </submittedName>
</protein>
<dbReference type="PROSITE" id="PS50977">
    <property type="entry name" value="HTH_TETR_2"/>
    <property type="match status" value="1"/>
</dbReference>
<dbReference type="Pfam" id="PF00440">
    <property type="entry name" value="TetR_N"/>
    <property type="match status" value="1"/>
</dbReference>
<feature type="region of interest" description="Disordered" evidence="5">
    <location>
        <begin position="1"/>
        <end position="28"/>
    </location>
</feature>
<keyword evidence="8" id="KW-1185">Reference proteome</keyword>
<dbReference type="GO" id="GO:0000976">
    <property type="term" value="F:transcription cis-regulatory region binding"/>
    <property type="evidence" value="ECO:0007669"/>
    <property type="project" value="TreeGrafter"/>
</dbReference>
<dbReference type="EMBL" id="LT607754">
    <property type="protein sequence ID" value="SCG66310.1"/>
    <property type="molecule type" value="Genomic_DNA"/>
</dbReference>
<dbReference type="Proteomes" id="UP000198221">
    <property type="component" value="Chromosome I"/>
</dbReference>
<accession>A0A1C5J6U0</accession>
<dbReference type="GO" id="GO:0045892">
    <property type="term" value="P:negative regulation of DNA-templated transcription"/>
    <property type="evidence" value="ECO:0007669"/>
    <property type="project" value="InterPro"/>
</dbReference>
<evidence type="ECO:0000256" key="2">
    <source>
        <dbReference type="ARBA" id="ARBA00023125"/>
    </source>
</evidence>
<dbReference type="GO" id="GO:0003700">
    <property type="term" value="F:DNA-binding transcription factor activity"/>
    <property type="evidence" value="ECO:0007669"/>
    <property type="project" value="TreeGrafter"/>
</dbReference>
<dbReference type="RefSeq" id="WP_089013757.1">
    <property type="nucleotide sequence ID" value="NZ_LT607754.1"/>
</dbReference>
<gene>
    <name evidence="7" type="ORF">GA0070613_4138</name>
</gene>
<dbReference type="InterPro" id="IPR001647">
    <property type="entry name" value="HTH_TetR"/>
</dbReference>
<dbReference type="Gene3D" id="1.10.357.10">
    <property type="entry name" value="Tetracycline Repressor, domain 2"/>
    <property type="match status" value="1"/>
</dbReference>
<organism evidence="7 8">
    <name type="scientific">Micromonospora inositola</name>
    <dbReference type="NCBI Taxonomy" id="47865"/>
    <lineage>
        <taxon>Bacteria</taxon>
        <taxon>Bacillati</taxon>
        <taxon>Actinomycetota</taxon>
        <taxon>Actinomycetes</taxon>
        <taxon>Micromonosporales</taxon>
        <taxon>Micromonosporaceae</taxon>
        <taxon>Micromonospora</taxon>
    </lineage>
</organism>
<evidence type="ECO:0000256" key="5">
    <source>
        <dbReference type="SAM" id="MobiDB-lite"/>
    </source>
</evidence>
<name>A0A1C5J6U0_9ACTN</name>
<dbReference type="SUPFAM" id="SSF46689">
    <property type="entry name" value="Homeodomain-like"/>
    <property type="match status" value="1"/>
</dbReference>
<keyword evidence="1" id="KW-0805">Transcription regulation</keyword>
<dbReference type="SUPFAM" id="SSF48498">
    <property type="entry name" value="Tetracyclin repressor-like, C-terminal domain"/>
    <property type="match status" value="1"/>
</dbReference>